<feature type="domain" description="Major facilitator superfamily (MFS) profile" evidence="8">
    <location>
        <begin position="22"/>
        <end position="465"/>
    </location>
</feature>
<dbReference type="GO" id="GO:0016020">
    <property type="term" value="C:membrane"/>
    <property type="evidence" value="ECO:0007669"/>
    <property type="project" value="UniProtKB-SubCell"/>
</dbReference>
<dbReference type="Proteomes" id="UP000468901">
    <property type="component" value="Unassembled WGS sequence"/>
</dbReference>
<evidence type="ECO:0000256" key="7">
    <source>
        <dbReference type="SAM" id="Phobius"/>
    </source>
</evidence>
<keyword evidence="6 7" id="KW-0472">Membrane</keyword>
<dbReference type="PANTHER" id="PTHR12778">
    <property type="entry name" value="SOLUTE CARRIER FAMILY 33 ACETYL-COA TRANSPORTER -RELATED"/>
    <property type="match status" value="1"/>
</dbReference>
<comment type="subcellular location">
    <subcellularLocation>
        <location evidence="1">Membrane</location>
        <topology evidence="1">Multi-pass membrane protein</topology>
    </subcellularLocation>
</comment>
<keyword evidence="10" id="KW-1185">Reference proteome</keyword>
<sequence>MTEKRSFAARFASAISIYGERRVLIMLLLGFSSGLPFMLVFGTMSAWLREAGVSRTEIGLMSYVGLAYTIKFLWAPLIDQIRLPWLASRLGKRRAWMIVAQALVALALVGISFCDPHVALTPIALFAVMLAFASATQDISVDAWRIEAASDEKQGAMAAAYQLGYRLAIIASGAGALYLAQFVSWHAAYLAMAALMCIGIGAALAAPRLADAQLAVLGEAAVKAFAGRFALHGPLKDAVTWIYRAAVAPFVDFFGHRGWQALVILALIGLYRLPDFVMGVMANPLYIDLGFSLATIATVVKVFGVWMTIAGAIVGGVSIARLGILRSLLIGASAVSLTNFLFAWLATRGGDVSALTIAIGAENFSGGFAATSLIAYMSSLTNHEFTATQYALFSSAYALPGKLLGGMSGIMVDWYGAQGTLRDVLIGYAPTLTAKTAGYVPFFVTTGLLGLPAILLIFYLLRRETGTPGQVESTAAAS</sequence>
<dbReference type="RefSeq" id="WP_152214134.1">
    <property type="nucleotide sequence ID" value="NZ_WESC01000001.1"/>
</dbReference>
<dbReference type="PROSITE" id="PS50850">
    <property type="entry name" value="MFS"/>
    <property type="match status" value="1"/>
</dbReference>
<feature type="transmembrane region" description="Helical" evidence="7">
    <location>
        <begin position="352"/>
        <end position="376"/>
    </location>
</feature>
<feature type="transmembrane region" description="Helical" evidence="7">
    <location>
        <begin position="119"/>
        <end position="136"/>
    </location>
</feature>
<feature type="transmembrane region" description="Helical" evidence="7">
    <location>
        <begin position="437"/>
        <end position="461"/>
    </location>
</feature>
<name>A0A6N6VMT0_9HYPH</name>
<dbReference type="Pfam" id="PF07690">
    <property type="entry name" value="MFS_1"/>
    <property type="match status" value="1"/>
</dbReference>
<evidence type="ECO:0000256" key="4">
    <source>
        <dbReference type="ARBA" id="ARBA00022692"/>
    </source>
</evidence>
<comment type="similarity">
    <text evidence="2">Belongs to the major facilitator superfamily.</text>
</comment>
<evidence type="ECO:0000256" key="6">
    <source>
        <dbReference type="ARBA" id="ARBA00023136"/>
    </source>
</evidence>
<feature type="transmembrane region" description="Helical" evidence="7">
    <location>
        <begin position="95"/>
        <end position="113"/>
    </location>
</feature>
<feature type="transmembrane region" description="Helical" evidence="7">
    <location>
        <begin position="327"/>
        <end position="346"/>
    </location>
</feature>
<evidence type="ECO:0000259" key="8">
    <source>
        <dbReference type="PROSITE" id="PS50850"/>
    </source>
</evidence>
<feature type="transmembrane region" description="Helical" evidence="7">
    <location>
        <begin position="293"/>
        <end position="315"/>
    </location>
</feature>
<feature type="transmembrane region" description="Helical" evidence="7">
    <location>
        <begin position="187"/>
        <end position="206"/>
    </location>
</feature>
<organism evidence="9 10">
    <name type="scientific">Parvibaculum sedimenti</name>
    <dbReference type="NCBI Taxonomy" id="2608632"/>
    <lineage>
        <taxon>Bacteria</taxon>
        <taxon>Pseudomonadati</taxon>
        <taxon>Pseudomonadota</taxon>
        <taxon>Alphaproteobacteria</taxon>
        <taxon>Hyphomicrobiales</taxon>
        <taxon>Parvibaculaceae</taxon>
        <taxon>Parvibaculum</taxon>
    </lineage>
</organism>
<protein>
    <submittedName>
        <fullName evidence="9">MFS transporter</fullName>
    </submittedName>
</protein>
<keyword evidence="3" id="KW-0813">Transport</keyword>
<reference evidence="9 10" key="1">
    <citation type="submission" date="2019-09" db="EMBL/GenBank/DDBJ databases">
        <title>Parvibaculum sedimenti sp. nov., isolated from sediment.</title>
        <authorList>
            <person name="Wang Y."/>
        </authorList>
    </citation>
    <scope>NUCLEOTIDE SEQUENCE [LARGE SCALE GENOMIC DNA]</scope>
    <source>
        <strain evidence="9 10">HXT-9</strain>
    </source>
</reference>
<evidence type="ECO:0000256" key="1">
    <source>
        <dbReference type="ARBA" id="ARBA00004141"/>
    </source>
</evidence>
<feature type="transmembrane region" description="Helical" evidence="7">
    <location>
        <begin position="163"/>
        <end position="181"/>
    </location>
</feature>
<evidence type="ECO:0000313" key="9">
    <source>
        <dbReference type="EMBL" id="KAB7742899.1"/>
    </source>
</evidence>
<proteinExistence type="inferred from homology"/>
<keyword evidence="4 7" id="KW-0812">Transmembrane</keyword>
<accession>A0A6N6VMT0</accession>
<dbReference type="InterPro" id="IPR004752">
    <property type="entry name" value="AmpG_permease/AT-1"/>
</dbReference>
<evidence type="ECO:0000313" key="10">
    <source>
        <dbReference type="Proteomes" id="UP000468901"/>
    </source>
</evidence>
<feature type="transmembrane region" description="Helical" evidence="7">
    <location>
        <begin position="262"/>
        <end position="287"/>
    </location>
</feature>
<gene>
    <name evidence="9" type="ORF">F2P47_00125</name>
</gene>
<evidence type="ECO:0000256" key="3">
    <source>
        <dbReference type="ARBA" id="ARBA00022448"/>
    </source>
</evidence>
<keyword evidence="5 7" id="KW-1133">Transmembrane helix</keyword>
<dbReference type="InterPro" id="IPR036259">
    <property type="entry name" value="MFS_trans_sf"/>
</dbReference>
<dbReference type="GO" id="GO:0022857">
    <property type="term" value="F:transmembrane transporter activity"/>
    <property type="evidence" value="ECO:0007669"/>
    <property type="project" value="InterPro"/>
</dbReference>
<dbReference type="NCBIfam" id="TIGR00901">
    <property type="entry name" value="2A0125"/>
    <property type="match status" value="1"/>
</dbReference>
<evidence type="ECO:0000256" key="5">
    <source>
        <dbReference type="ARBA" id="ARBA00022989"/>
    </source>
</evidence>
<dbReference type="InterPro" id="IPR020846">
    <property type="entry name" value="MFS_dom"/>
</dbReference>
<dbReference type="EMBL" id="WESC01000001">
    <property type="protein sequence ID" value="KAB7742899.1"/>
    <property type="molecule type" value="Genomic_DNA"/>
</dbReference>
<dbReference type="SUPFAM" id="SSF103473">
    <property type="entry name" value="MFS general substrate transporter"/>
    <property type="match status" value="1"/>
</dbReference>
<feature type="transmembrane region" description="Helical" evidence="7">
    <location>
        <begin position="397"/>
        <end position="417"/>
    </location>
</feature>
<dbReference type="PANTHER" id="PTHR12778:SF10">
    <property type="entry name" value="MAJOR FACILITATOR SUPERFAMILY DOMAIN-CONTAINING PROTEIN 3"/>
    <property type="match status" value="1"/>
</dbReference>
<feature type="transmembrane region" description="Helical" evidence="7">
    <location>
        <begin position="58"/>
        <end position="74"/>
    </location>
</feature>
<dbReference type="Gene3D" id="1.20.1250.20">
    <property type="entry name" value="MFS general substrate transporter like domains"/>
    <property type="match status" value="2"/>
</dbReference>
<dbReference type="AlphaFoldDB" id="A0A6N6VMT0"/>
<feature type="transmembrane region" description="Helical" evidence="7">
    <location>
        <begin position="23"/>
        <end position="46"/>
    </location>
</feature>
<dbReference type="InterPro" id="IPR011701">
    <property type="entry name" value="MFS"/>
</dbReference>
<comment type="caution">
    <text evidence="9">The sequence shown here is derived from an EMBL/GenBank/DDBJ whole genome shotgun (WGS) entry which is preliminary data.</text>
</comment>
<evidence type="ECO:0000256" key="2">
    <source>
        <dbReference type="ARBA" id="ARBA00008335"/>
    </source>
</evidence>